<evidence type="ECO:0000256" key="1">
    <source>
        <dbReference type="ARBA" id="ARBA00004651"/>
    </source>
</evidence>
<dbReference type="PANTHER" id="PTHR26450">
    <property type="entry name" value="OLFACTORY RECEPTOR 56B1-RELATED"/>
    <property type="match status" value="1"/>
</dbReference>
<keyword evidence="11" id="KW-0325">Glycoprotein</keyword>
<evidence type="ECO:0000256" key="5">
    <source>
        <dbReference type="ARBA" id="ARBA00022725"/>
    </source>
</evidence>
<keyword evidence="8 13" id="KW-0472">Membrane</keyword>
<feature type="transmembrane region" description="Helical" evidence="13">
    <location>
        <begin position="112"/>
        <end position="130"/>
    </location>
</feature>
<dbReference type="InterPro" id="IPR017452">
    <property type="entry name" value="GPCR_Rhodpsn_7TM"/>
</dbReference>
<feature type="non-terminal residue" evidence="15">
    <location>
        <position position="328"/>
    </location>
</feature>
<evidence type="ECO:0000313" key="16">
    <source>
        <dbReference type="Proteomes" id="UP000736164"/>
    </source>
</evidence>
<dbReference type="FunFam" id="1.20.1070.10:FF:000024">
    <property type="entry name" value="Olfactory receptor"/>
    <property type="match status" value="1"/>
</dbReference>
<dbReference type="PRINTS" id="PR00245">
    <property type="entry name" value="OLFACTORYR"/>
</dbReference>
<dbReference type="PRINTS" id="PR00237">
    <property type="entry name" value="GPCRRHODOPSN"/>
</dbReference>
<evidence type="ECO:0000256" key="9">
    <source>
        <dbReference type="ARBA" id="ARBA00023157"/>
    </source>
</evidence>
<feature type="transmembrane region" description="Helical" evidence="13">
    <location>
        <begin position="208"/>
        <end position="235"/>
    </location>
</feature>
<keyword evidence="12" id="KW-0807">Transducer</keyword>
<evidence type="ECO:0000256" key="2">
    <source>
        <dbReference type="ARBA" id="ARBA00022475"/>
    </source>
</evidence>
<comment type="caution">
    <text evidence="15">The sequence shown here is derived from an EMBL/GenBank/DDBJ whole genome shotgun (WGS) entry which is preliminary data.</text>
</comment>
<feature type="non-terminal residue" evidence="15">
    <location>
        <position position="1"/>
    </location>
</feature>
<dbReference type="SUPFAM" id="SSF81321">
    <property type="entry name" value="Family A G protein-coupled receptor-like"/>
    <property type="match status" value="1"/>
</dbReference>
<organism evidence="15 16">
    <name type="scientific">Atractosteus spatula</name>
    <name type="common">Alligator gar</name>
    <name type="synonym">Lepisosteus spatula</name>
    <dbReference type="NCBI Taxonomy" id="7917"/>
    <lineage>
        <taxon>Eukaryota</taxon>
        <taxon>Metazoa</taxon>
        <taxon>Chordata</taxon>
        <taxon>Craniata</taxon>
        <taxon>Vertebrata</taxon>
        <taxon>Euteleostomi</taxon>
        <taxon>Actinopterygii</taxon>
        <taxon>Neopterygii</taxon>
        <taxon>Holostei</taxon>
        <taxon>Semionotiformes</taxon>
        <taxon>Lepisosteidae</taxon>
        <taxon>Atractosteus</taxon>
    </lineage>
</organism>
<sequence length="328" mass="36882">TLDMSSLNATFSPNDTFVRPQFFYVNGFSDLPNAKSYYIFMCFVYAVTVLGNSFIMFIIFMERSLHTPKYVAIFNLAVVDLCGSTALIPKMIETFLFDSQFITYEACFANMFFVHFFSSMQSITLVVLAYDRFVAICFPLKYHIIMTNNSITVILSLVWIVTAAILITVVLLFIRLSFCKSTVINSYFCDHGPVFRLACNDNSPNYRMAIFCTTIFFGAPLVVIALSYVCIILALLKIASLEGRLKAMKTCTSHLILVAVFYLPIAATYIAGLSSTIHPNARIINTSLATVIPPMLNPIIYTLKTEEIMEAIKKFCKRNKILSQVMGS</sequence>
<evidence type="ECO:0000256" key="6">
    <source>
        <dbReference type="ARBA" id="ARBA00022989"/>
    </source>
</evidence>
<evidence type="ECO:0000256" key="7">
    <source>
        <dbReference type="ARBA" id="ARBA00023040"/>
    </source>
</evidence>
<dbReference type="GO" id="GO:0005886">
    <property type="term" value="C:plasma membrane"/>
    <property type="evidence" value="ECO:0007669"/>
    <property type="project" value="UniProtKB-SubCell"/>
</dbReference>
<feature type="transmembrane region" description="Helical" evidence="13">
    <location>
        <begin position="37"/>
        <end position="60"/>
    </location>
</feature>
<dbReference type="EMBL" id="JAAWVO010070726">
    <property type="protein sequence ID" value="MBN3324428.1"/>
    <property type="molecule type" value="Genomic_DNA"/>
</dbReference>
<feature type="transmembrane region" description="Helical" evidence="13">
    <location>
        <begin position="72"/>
        <end position="92"/>
    </location>
</feature>
<evidence type="ECO:0000256" key="4">
    <source>
        <dbReference type="ARBA" id="ARBA00022692"/>
    </source>
</evidence>
<dbReference type="InterPro" id="IPR050402">
    <property type="entry name" value="OR51/52/56-like"/>
</dbReference>
<evidence type="ECO:0000256" key="8">
    <source>
        <dbReference type="ARBA" id="ARBA00023136"/>
    </source>
</evidence>
<dbReference type="GO" id="GO:0004984">
    <property type="term" value="F:olfactory receptor activity"/>
    <property type="evidence" value="ECO:0007669"/>
    <property type="project" value="InterPro"/>
</dbReference>
<feature type="domain" description="G-protein coupled receptors family 1 profile" evidence="14">
    <location>
        <begin position="51"/>
        <end position="301"/>
    </location>
</feature>
<reference evidence="15" key="1">
    <citation type="journal article" date="2021" name="Cell">
        <title>Tracing the genetic footprints of vertebrate landing in non-teleost ray-finned fishes.</title>
        <authorList>
            <person name="Bi X."/>
            <person name="Wang K."/>
            <person name="Yang L."/>
            <person name="Pan H."/>
            <person name="Jiang H."/>
            <person name="Wei Q."/>
            <person name="Fang M."/>
            <person name="Yu H."/>
            <person name="Zhu C."/>
            <person name="Cai Y."/>
            <person name="He Y."/>
            <person name="Gan X."/>
            <person name="Zeng H."/>
            <person name="Yu D."/>
            <person name="Zhu Y."/>
            <person name="Jiang H."/>
            <person name="Qiu Q."/>
            <person name="Yang H."/>
            <person name="Zhang Y.E."/>
            <person name="Wang W."/>
            <person name="Zhu M."/>
            <person name="He S."/>
            <person name="Zhang G."/>
        </authorList>
    </citation>
    <scope>NUCLEOTIDE SEQUENCE</scope>
    <source>
        <strain evidence="15">Allg_001</strain>
    </source>
</reference>
<evidence type="ECO:0000256" key="12">
    <source>
        <dbReference type="ARBA" id="ARBA00023224"/>
    </source>
</evidence>
<dbReference type="PROSITE" id="PS50262">
    <property type="entry name" value="G_PROTEIN_RECEP_F1_2"/>
    <property type="match status" value="1"/>
</dbReference>
<dbReference type="PANTHER" id="PTHR26450:SF87">
    <property type="entry name" value="OLFACTORY RECEPTOR 51F2"/>
    <property type="match status" value="1"/>
</dbReference>
<keyword evidence="6 13" id="KW-1133">Transmembrane helix</keyword>
<keyword evidence="16" id="KW-1185">Reference proteome</keyword>
<keyword evidence="5" id="KW-0552">Olfaction</keyword>
<proteinExistence type="predicted"/>
<feature type="transmembrane region" description="Helical" evidence="13">
    <location>
        <begin position="283"/>
        <end position="303"/>
    </location>
</feature>
<dbReference type="InterPro" id="IPR000725">
    <property type="entry name" value="Olfact_rcpt"/>
</dbReference>
<evidence type="ECO:0000259" key="14">
    <source>
        <dbReference type="PROSITE" id="PS50262"/>
    </source>
</evidence>
<keyword evidence="7" id="KW-0297">G-protein coupled receptor</keyword>
<dbReference type="GO" id="GO:0004930">
    <property type="term" value="F:G protein-coupled receptor activity"/>
    <property type="evidence" value="ECO:0007669"/>
    <property type="project" value="UniProtKB-KW"/>
</dbReference>
<gene>
    <name evidence="15" type="primary">Or51f2_5</name>
    <name evidence="15" type="ORF">GTO95_0008336</name>
</gene>
<evidence type="ECO:0000256" key="10">
    <source>
        <dbReference type="ARBA" id="ARBA00023170"/>
    </source>
</evidence>
<protein>
    <submittedName>
        <fullName evidence="15">O51F2 protein</fullName>
    </submittedName>
</protein>
<keyword evidence="2" id="KW-1003">Cell membrane</keyword>
<dbReference type="AlphaFoldDB" id="A0A8J7THU3"/>
<keyword evidence="9" id="KW-1015">Disulfide bond</keyword>
<dbReference type="Gene3D" id="1.20.1070.10">
    <property type="entry name" value="Rhodopsin 7-helix transmembrane proteins"/>
    <property type="match status" value="1"/>
</dbReference>
<keyword evidence="10" id="KW-0675">Receptor</keyword>
<evidence type="ECO:0000256" key="11">
    <source>
        <dbReference type="ARBA" id="ARBA00023180"/>
    </source>
</evidence>
<name>A0A8J7THU3_ATRSP</name>
<dbReference type="InterPro" id="IPR000276">
    <property type="entry name" value="GPCR_Rhodpsn"/>
</dbReference>
<dbReference type="Proteomes" id="UP000736164">
    <property type="component" value="Unassembled WGS sequence"/>
</dbReference>
<feature type="transmembrane region" description="Helical" evidence="13">
    <location>
        <begin position="255"/>
        <end position="277"/>
    </location>
</feature>
<evidence type="ECO:0000256" key="13">
    <source>
        <dbReference type="SAM" id="Phobius"/>
    </source>
</evidence>
<dbReference type="SMART" id="SM01381">
    <property type="entry name" value="7TM_GPCR_Srsx"/>
    <property type="match status" value="1"/>
</dbReference>
<accession>A0A8J7THU3</accession>
<feature type="transmembrane region" description="Helical" evidence="13">
    <location>
        <begin position="151"/>
        <end position="174"/>
    </location>
</feature>
<evidence type="ECO:0000313" key="15">
    <source>
        <dbReference type="EMBL" id="MBN3324428.1"/>
    </source>
</evidence>
<keyword evidence="4 13" id="KW-0812">Transmembrane</keyword>
<comment type="subcellular location">
    <subcellularLocation>
        <location evidence="1">Cell membrane</location>
        <topology evidence="1">Multi-pass membrane protein</topology>
    </subcellularLocation>
</comment>
<dbReference type="Pfam" id="PF13853">
    <property type="entry name" value="7tm_4"/>
    <property type="match status" value="1"/>
</dbReference>
<keyword evidence="3" id="KW-0716">Sensory transduction</keyword>
<evidence type="ECO:0000256" key="3">
    <source>
        <dbReference type="ARBA" id="ARBA00022606"/>
    </source>
</evidence>